<dbReference type="Gene3D" id="1.10.287.1490">
    <property type="match status" value="1"/>
</dbReference>
<keyword evidence="2" id="KW-0963">Cytoplasm</keyword>
<dbReference type="GO" id="GO:0000793">
    <property type="term" value="C:condensed chromosome"/>
    <property type="evidence" value="ECO:0007669"/>
    <property type="project" value="TreeGrafter"/>
</dbReference>
<reference evidence="8" key="2">
    <citation type="submission" date="2020-04" db="EMBL/GenBank/DDBJ databases">
        <authorList>
            <consortium name="NCBI Genome Project"/>
        </authorList>
    </citation>
    <scope>NUCLEOTIDE SEQUENCE</scope>
    <source>
        <strain evidence="8">CBS 342.82</strain>
    </source>
</reference>
<dbReference type="PANTHER" id="PTHR43941:SF1">
    <property type="entry name" value="STRUCTURAL MAINTENANCE OF CHROMOSOMES PROTEIN 2"/>
    <property type="match status" value="1"/>
</dbReference>
<proteinExistence type="predicted"/>
<dbReference type="GO" id="GO:0005737">
    <property type="term" value="C:cytoplasm"/>
    <property type="evidence" value="ECO:0007669"/>
    <property type="project" value="UniProtKB-SubCell"/>
</dbReference>
<protein>
    <recommendedName>
        <fullName evidence="9">Centrosomin N-terminal motif 1 domain-containing protein</fullName>
    </recommendedName>
</protein>
<evidence type="ECO:0000313" key="7">
    <source>
        <dbReference type="Proteomes" id="UP000504637"/>
    </source>
</evidence>
<dbReference type="GO" id="GO:0000796">
    <property type="term" value="C:condensin complex"/>
    <property type="evidence" value="ECO:0007669"/>
    <property type="project" value="TreeGrafter"/>
</dbReference>
<feature type="compositionally biased region" description="Polar residues" evidence="4">
    <location>
        <begin position="40"/>
        <end position="49"/>
    </location>
</feature>
<accession>A0A6J3MAZ7</accession>
<evidence type="ECO:0000259" key="6">
    <source>
        <dbReference type="Pfam" id="PF12808"/>
    </source>
</evidence>
<comment type="subcellular location">
    <subcellularLocation>
        <location evidence="1">Cytoplasm</location>
    </subcellularLocation>
</comment>
<feature type="region of interest" description="Disordered" evidence="4">
    <location>
        <begin position="985"/>
        <end position="1032"/>
    </location>
</feature>
<evidence type="ECO:0008006" key="9">
    <source>
        <dbReference type="Google" id="ProtNLM"/>
    </source>
</evidence>
<dbReference type="RefSeq" id="XP_033461845.1">
    <property type="nucleotide sequence ID" value="XM_033602451.1"/>
</dbReference>
<evidence type="ECO:0000256" key="3">
    <source>
        <dbReference type="SAM" id="Coils"/>
    </source>
</evidence>
<dbReference type="SUPFAM" id="SSF90257">
    <property type="entry name" value="Myosin rod fragments"/>
    <property type="match status" value="1"/>
</dbReference>
<feature type="region of interest" description="Disordered" evidence="4">
    <location>
        <begin position="1110"/>
        <end position="1135"/>
    </location>
</feature>
<gene>
    <name evidence="8" type="ORF">K489DRAFT_351741</name>
</gene>
<feature type="domain" description="Centrosomin N-terminal motif 1" evidence="5">
    <location>
        <begin position="106"/>
        <end position="178"/>
    </location>
</feature>
<name>A0A6J3MAZ7_9PEZI</name>
<feature type="domain" description="Mto1-like Mto2p-binding" evidence="6">
    <location>
        <begin position="1063"/>
        <end position="1106"/>
    </location>
</feature>
<dbReference type="GO" id="GO:0003682">
    <property type="term" value="F:chromatin binding"/>
    <property type="evidence" value="ECO:0007669"/>
    <property type="project" value="TreeGrafter"/>
</dbReference>
<dbReference type="PANTHER" id="PTHR43941">
    <property type="entry name" value="STRUCTURAL MAINTENANCE OF CHROMOSOMES PROTEIN 2"/>
    <property type="match status" value="1"/>
</dbReference>
<dbReference type="OrthoDB" id="10255000at2759"/>
<evidence type="ECO:0000256" key="1">
    <source>
        <dbReference type="ARBA" id="ARBA00004496"/>
    </source>
</evidence>
<reference evidence="8" key="1">
    <citation type="submission" date="2020-01" db="EMBL/GenBank/DDBJ databases">
        <authorList>
            <consortium name="DOE Joint Genome Institute"/>
            <person name="Haridas S."/>
            <person name="Albert R."/>
            <person name="Binder M."/>
            <person name="Bloem J."/>
            <person name="Labutti K."/>
            <person name="Salamov A."/>
            <person name="Andreopoulos B."/>
            <person name="Baker S.E."/>
            <person name="Barry K."/>
            <person name="Bills G."/>
            <person name="Bluhm B.H."/>
            <person name="Cannon C."/>
            <person name="Castanera R."/>
            <person name="Culley D.E."/>
            <person name="Daum C."/>
            <person name="Ezra D."/>
            <person name="Gonzalez J.B."/>
            <person name="Henrissat B."/>
            <person name="Kuo A."/>
            <person name="Liang C."/>
            <person name="Lipzen A."/>
            <person name="Lutzoni F."/>
            <person name="Magnuson J."/>
            <person name="Mondo S."/>
            <person name="Nolan M."/>
            <person name="Ohm R."/>
            <person name="Pangilinan J."/>
            <person name="Park H.-J."/>
            <person name="Ramirez L."/>
            <person name="Alfaro M."/>
            <person name="Sun H."/>
            <person name="Tritt A."/>
            <person name="Yoshinaga Y."/>
            <person name="Zwiers L.-H."/>
            <person name="Turgeon B.G."/>
            <person name="Goodwin S.B."/>
            <person name="Spatafora J.W."/>
            <person name="Crous P.W."/>
            <person name="Grigoriev I.V."/>
        </authorList>
    </citation>
    <scope>NUCLEOTIDE SEQUENCE</scope>
    <source>
        <strain evidence="8">CBS 342.82</strain>
    </source>
</reference>
<feature type="region of interest" description="Disordered" evidence="4">
    <location>
        <begin position="180"/>
        <end position="207"/>
    </location>
</feature>
<dbReference type="AlphaFoldDB" id="A0A6J3MAZ7"/>
<reference evidence="8" key="3">
    <citation type="submission" date="2025-08" db="UniProtKB">
        <authorList>
            <consortium name="RefSeq"/>
        </authorList>
    </citation>
    <scope>IDENTIFICATION</scope>
    <source>
        <strain evidence="8">CBS 342.82</strain>
    </source>
</reference>
<dbReference type="GeneID" id="54360251"/>
<dbReference type="Pfam" id="PF07989">
    <property type="entry name" value="Cnn_1N"/>
    <property type="match status" value="1"/>
</dbReference>
<organism evidence="8">
    <name type="scientific">Dissoconium aciculare CBS 342.82</name>
    <dbReference type="NCBI Taxonomy" id="1314786"/>
    <lineage>
        <taxon>Eukaryota</taxon>
        <taxon>Fungi</taxon>
        <taxon>Dikarya</taxon>
        <taxon>Ascomycota</taxon>
        <taxon>Pezizomycotina</taxon>
        <taxon>Dothideomycetes</taxon>
        <taxon>Dothideomycetidae</taxon>
        <taxon>Mycosphaerellales</taxon>
        <taxon>Dissoconiaceae</taxon>
        <taxon>Dissoconium</taxon>
    </lineage>
</organism>
<evidence type="ECO:0000313" key="8">
    <source>
        <dbReference type="RefSeq" id="XP_033461845.1"/>
    </source>
</evidence>
<feature type="coiled-coil region" evidence="3">
    <location>
        <begin position="328"/>
        <end position="379"/>
    </location>
</feature>
<evidence type="ECO:0000259" key="5">
    <source>
        <dbReference type="Pfam" id="PF07989"/>
    </source>
</evidence>
<feature type="region of interest" description="Disordered" evidence="4">
    <location>
        <begin position="244"/>
        <end position="266"/>
    </location>
</feature>
<dbReference type="InterPro" id="IPR024545">
    <property type="entry name" value="Mto1-like_Mto2p-bd"/>
</dbReference>
<evidence type="ECO:0000256" key="4">
    <source>
        <dbReference type="SAM" id="MobiDB-lite"/>
    </source>
</evidence>
<dbReference type="Proteomes" id="UP000504637">
    <property type="component" value="Unplaced"/>
</dbReference>
<feature type="region of interest" description="Disordered" evidence="4">
    <location>
        <begin position="74"/>
        <end position="101"/>
    </location>
</feature>
<feature type="compositionally biased region" description="Basic and acidic residues" evidence="4">
    <location>
        <begin position="257"/>
        <end position="266"/>
    </location>
</feature>
<keyword evidence="7" id="KW-1185">Reference proteome</keyword>
<dbReference type="GO" id="GO:0007076">
    <property type="term" value="P:mitotic chromosome condensation"/>
    <property type="evidence" value="ECO:0007669"/>
    <property type="project" value="TreeGrafter"/>
</dbReference>
<feature type="region of interest" description="Disordered" evidence="4">
    <location>
        <begin position="644"/>
        <end position="666"/>
    </location>
</feature>
<feature type="compositionally biased region" description="Basic and acidic residues" evidence="4">
    <location>
        <begin position="180"/>
        <end position="193"/>
    </location>
</feature>
<feature type="coiled-coil region" evidence="3">
    <location>
        <begin position="276"/>
        <end position="303"/>
    </location>
</feature>
<evidence type="ECO:0000256" key="2">
    <source>
        <dbReference type="ARBA" id="ARBA00022490"/>
    </source>
</evidence>
<feature type="compositionally biased region" description="Low complexity" evidence="4">
    <location>
        <begin position="14"/>
        <end position="25"/>
    </location>
</feature>
<dbReference type="GO" id="GO:0000785">
    <property type="term" value="C:chromatin"/>
    <property type="evidence" value="ECO:0007669"/>
    <property type="project" value="TreeGrafter"/>
</dbReference>
<dbReference type="GO" id="GO:0005815">
    <property type="term" value="C:microtubule organizing center"/>
    <property type="evidence" value="ECO:0007669"/>
    <property type="project" value="InterPro"/>
</dbReference>
<dbReference type="InterPro" id="IPR012943">
    <property type="entry name" value="Cnn_1N"/>
</dbReference>
<feature type="region of interest" description="Disordered" evidence="4">
    <location>
        <begin position="402"/>
        <end position="426"/>
    </location>
</feature>
<feature type="region of interest" description="Disordered" evidence="4">
    <location>
        <begin position="1"/>
        <end position="49"/>
    </location>
</feature>
<dbReference type="Pfam" id="PF12808">
    <property type="entry name" value="Mto2_bdg"/>
    <property type="match status" value="1"/>
</dbReference>
<keyword evidence="3" id="KW-0175">Coiled coil</keyword>
<feature type="coiled-coil region" evidence="3">
    <location>
        <begin position="813"/>
        <end position="854"/>
    </location>
</feature>
<sequence length="1150" mass="131109">MFADDQPTLAHGISGSSLLASRSGAQYEDSSEQERPETPRANQSNFTAPTDTVIAQHVNRIQVPDTVARDFRARNQPAYSPAKRPASSGGGFGSSIAQDRPRRALTLKEQNGKIDKLTKENFDLKLKIHFLDQALQNRSDDGVKDLINQNVQFQTDLANERKETQTLRRKMREMERKIKEQEESLHEIREQQKHGRFSNGDDDDDPTLQAEMHEEILFLRQKLDHSENKVTTLHEELMIKESEKRKMSETMRSMASKRGEDSAGRKETMDMWQDLLNAEVGRREQAEEDISRLRDELHALRLERVSPAVNRAGKGNQRHGDDDDTEFAAANDALLDQLKHENAELRRDLGAQTSMLTSRNRERERLQQEIEDLKLLHRKGDTRSLAGESIFDRSISRAHNRAPSRASEYAGTNVTDTEREEWDKKEGALRDQNAELRIKFQDLERTHNKHIEYVNVLEGDYQEMEQDLGEAHEDLVKIQSERDEALQAYEEREAEYNQLREEALVEIQALDEEKKVLEAQLEEALNKAHKTHNKLQNITDGYKGLQGELREITQSVMNLEDEKQANMRTIQNLEQQITEAEEEIQKWESKCNELDQKNRKLEVTQESLQSEVTFLREEQEGDKIKIGELEDSISNAQQNIADEQEKSREMEQAMAEERQQRDVLENKSKEDVQKVLDDLNADNAKSKETVRTLRRSLSAKEVEANNLRQKLEEYERGLRDVIGDPNGTRQSLLGEVEKLQRDLEATANELDRAKMDLADKDRLLRHRDGLLESTSLESRRLSDLLEKERASRKHDLDSYEKAARGQASQVRTIAQHESRVLELESSFSQQQRKMAALEDQYREQMRERNNLLLALWNRLSTLCGNDWAQGHHLLNGEVTSVETIQKHMPTFHKNIIAALKQTEKIIGDFKLRIRRFEKEVLSDYQALNNNLDARLRRLDVVERAFDDHKRAVAEEAAIQAQAQMQQLQQKPPSRGGSNRLIKLSSEESSKLNLSSSSRDDDPGDGYRPPQTQTMMALAGGGDSPPSTAHSGSAVSSSLAAAVAASAAAPAPSSAPATDDRMALRLREMERRLKAEREGRLLDREGAKKRLLQQEAEKLELRGQLERAIVNGGGGGGASQLGANASGVVERRRMDDDDEEIVLTGREFEDF</sequence>